<evidence type="ECO:0000256" key="1">
    <source>
        <dbReference type="SAM" id="MobiDB-lite"/>
    </source>
</evidence>
<name>A0A9D5CMQ7_9LILI</name>
<feature type="region of interest" description="Disordered" evidence="1">
    <location>
        <begin position="185"/>
        <end position="212"/>
    </location>
</feature>
<dbReference type="OrthoDB" id="1709800at2759"/>
<dbReference type="GO" id="GO:0005886">
    <property type="term" value="C:plasma membrane"/>
    <property type="evidence" value="ECO:0007669"/>
    <property type="project" value="InterPro"/>
</dbReference>
<gene>
    <name evidence="2" type="ORF">J5N97_016915</name>
</gene>
<feature type="compositionally biased region" description="Basic and acidic residues" evidence="1">
    <location>
        <begin position="193"/>
        <end position="205"/>
    </location>
</feature>
<reference evidence="2" key="1">
    <citation type="submission" date="2021-03" db="EMBL/GenBank/DDBJ databases">
        <authorList>
            <person name="Li Z."/>
            <person name="Yang C."/>
        </authorList>
    </citation>
    <scope>NUCLEOTIDE SEQUENCE</scope>
    <source>
        <strain evidence="2">Dzin_1.0</strain>
        <tissue evidence="2">Leaf</tissue>
    </source>
</reference>
<protein>
    <recommendedName>
        <fullName evidence="4">BRI1 kinase inhibitor 1</fullName>
    </recommendedName>
</protein>
<evidence type="ECO:0008006" key="4">
    <source>
        <dbReference type="Google" id="ProtNLM"/>
    </source>
</evidence>
<comment type="caution">
    <text evidence="2">The sequence shown here is derived from an EMBL/GenBank/DDBJ whole genome shotgun (WGS) entry which is preliminary data.</text>
</comment>
<feature type="region of interest" description="Disordered" evidence="1">
    <location>
        <begin position="1"/>
        <end position="64"/>
    </location>
</feature>
<dbReference type="PANTHER" id="PTHR33312">
    <property type="entry name" value="MEMBRANE-ASSOCIATED KINASE REGULATOR 4-RELATED"/>
    <property type="match status" value="1"/>
</dbReference>
<organism evidence="2 3">
    <name type="scientific">Dioscorea zingiberensis</name>
    <dbReference type="NCBI Taxonomy" id="325984"/>
    <lineage>
        <taxon>Eukaryota</taxon>
        <taxon>Viridiplantae</taxon>
        <taxon>Streptophyta</taxon>
        <taxon>Embryophyta</taxon>
        <taxon>Tracheophyta</taxon>
        <taxon>Spermatophyta</taxon>
        <taxon>Magnoliopsida</taxon>
        <taxon>Liliopsida</taxon>
        <taxon>Dioscoreales</taxon>
        <taxon>Dioscoreaceae</taxon>
        <taxon>Dioscorea</taxon>
    </lineage>
</organism>
<keyword evidence="3" id="KW-1185">Reference proteome</keyword>
<dbReference type="EMBL" id="JAGGNH010000004">
    <property type="protein sequence ID" value="KAJ0974950.1"/>
    <property type="molecule type" value="Genomic_DNA"/>
</dbReference>
<sequence length="263" mass="29608">MESQEENQEKNEDRELAEEEDGRKKLSPSTTPTLPPSCTSSPSNEFSFTISLHPSPNSNSSPINYSNTTPSMAITLPPSFFTSISPRPSDFSIENLSFSGETEETQDKAKPSSFTSFLGFAKWLPKRSSNGVIKDDDRKNKKKMKMKFKVFDIARVFKRYMSVMESLFFFKREKERRDLRRRPYSFSGKTTTKNKDGLRSRRRECSAPVSMRASPANSGLLVAAPTTFSSTNESTMEELQSAIQAAIAHCKNSVAIKEDECKC</sequence>
<dbReference type="InterPro" id="IPR039620">
    <property type="entry name" value="BKI1/MAKR1/3/4"/>
</dbReference>
<feature type="compositionally biased region" description="Low complexity" evidence="1">
    <location>
        <begin position="27"/>
        <end position="43"/>
    </location>
</feature>
<feature type="compositionally biased region" description="Low complexity" evidence="1">
    <location>
        <begin position="54"/>
        <end position="64"/>
    </location>
</feature>
<reference evidence="2" key="2">
    <citation type="journal article" date="2022" name="Hortic Res">
        <title>The genome of Dioscorea zingiberensis sheds light on the biosynthesis, origin and evolution of the medicinally important diosgenin saponins.</title>
        <authorList>
            <person name="Li Y."/>
            <person name="Tan C."/>
            <person name="Li Z."/>
            <person name="Guo J."/>
            <person name="Li S."/>
            <person name="Chen X."/>
            <person name="Wang C."/>
            <person name="Dai X."/>
            <person name="Yang H."/>
            <person name="Song W."/>
            <person name="Hou L."/>
            <person name="Xu J."/>
            <person name="Tong Z."/>
            <person name="Xu A."/>
            <person name="Yuan X."/>
            <person name="Wang W."/>
            <person name="Yang Q."/>
            <person name="Chen L."/>
            <person name="Sun Z."/>
            <person name="Wang K."/>
            <person name="Pan B."/>
            <person name="Chen J."/>
            <person name="Bao Y."/>
            <person name="Liu F."/>
            <person name="Qi X."/>
            <person name="Gang D.R."/>
            <person name="Wen J."/>
            <person name="Li J."/>
        </authorList>
    </citation>
    <scope>NUCLEOTIDE SEQUENCE</scope>
    <source>
        <strain evidence="2">Dzin_1.0</strain>
    </source>
</reference>
<accession>A0A9D5CMQ7</accession>
<dbReference type="Proteomes" id="UP001085076">
    <property type="component" value="Miscellaneous, Linkage group lg04"/>
</dbReference>
<dbReference type="GO" id="GO:0019210">
    <property type="term" value="F:kinase inhibitor activity"/>
    <property type="evidence" value="ECO:0007669"/>
    <property type="project" value="InterPro"/>
</dbReference>
<proteinExistence type="predicted"/>
<dbReference type="AlphaFoldDB" id="A0A9D5CMQ7"/>
<evidence type="ECO:0000313" key="2">
    <source>
        <dbReference type="EMBL" id="KAJ0974950.1"/>
    </source>
</evidence>
<evidence type="ECO:0000313" key="3">
    <source>
        <dbReference type="Proteomes" id="UP001085076"/>
    </source>
</evidence>
<dbReference type="PANTHER" id="PTHR33312:SF19">
    <property type="entry name" value="BRI1 KINASE INHIBITOR 1"/>
    <property type="match status" value="1"/>
</dbReference>